<dbReference type="GO" id="GO:0000976">
    <property type="term" value="F:transcription cis-regulatory region binding"/>
    <property type="evidence" value="ECO:0007669"/>
    <property type="project" value="TreeGrafter"/>
</dbReference>
<evidence type="ECO:0000313" key="8">
    <source>
        <dbReference type="EMBL" id="HFC03598.1"/>
    </source>
</evidence>
<proteinExistence type="predicted"/>
<name>A0A7V2WLG6_9BACT</name>
<dbReference type="PANTHER" id="PTHR48111">
    <property type="entry name" value="REGULATOR OF RPOS"/>
    <property type="match status" value="1"/>
</dbReference>
<keyword evidence="5" id="KW-0804">Transcription</keyword>
<gene>
    <name evidence="8" type="ORF">ENJ74_01880</name>
</gene>
<evidence type="ECO:0000256" key="2">
    <source>
        <dbReference type="ARBA" id="ARBA00023012"/>
    </source>
</evidence>
<evidence type="ECO:0000256" key="4">
    <source>
        <dbReference type="ARBA" id="ARBA00023125"/>
    </source>
</evidence>
<dbReference type="GO" id="GO:0000156">
    <property type="term" value="F:phosphorelay response regulator activity"/>
    <property type="evidence" value="ECO:0007669"/>
    <property type="project" value="TreeGrafter"/>
</dbReference>
<keyword evidence="2" id="KW-0902">Two-component regulatory system</keyword>
<dbReference type="EMBL" id="DRNO01000127">
    <property type="protein sequence ID" value="HFC03598.1"/>
    <property type="molecule type" value="Genomic_DNA"/>
</dbReference>
<protein>
    <submittedName>
        <fullName evidence="8">Response regulator</fullName>
    </submittedName>
</protein>
<evidence type="ECO:0000256" key="6">
    <source>
        <dbReference type="PROSITE-ProRule" id="PRU00169"/>
    </source>
</evidence>
<accession>A0A7V2WLG6</accession>
<reference evidence="8" key="1">
    <citation type="journal article" date="2020" name="mSystems">
        <title>Genome- and Community-Level Interaction Insights into Carbon Utilization and Element Cycling Functions of Hydrothermarchaeota in Hydrothermal Sediment.</title>
        <authorList>
            <person name="Zhou Z."/>
            <person name="Liu Y."/>
            <person name="Xu W."/>
            <person name="Pan J."/>
            <person name="Luo Z.H."/>
            <person name="Li M."/>
        </authorList>
    </citation>
    <scope>NUCLEOTIDE SEQUENCE [LARGE SCALE GENOMIC DNA]</scope>
    <source>
        <strain evidence="8">HyVt-513</strain>
    </source>
</reference>
<keyword evidence="1 6" id="KW-0597">Phosphoprotein</keyword>
<dbReference type="InterPro" id="IPR039420">
    <property type="entry name" value="WalR-like"/>
</dbReference>
<dbReference type="GO" id="GO:0032993">
    <property type="term" value="C:protein-DNA complex"/>
    <property type="evidence" value="ECO:0007669"/>
    <property type="project" value="TreeGrafter"/>
</dbReference>
<dbReference type="PANTHER" id="PTHR48111:SF21">
    <property type="entry name" value="DNA-BINDING DUAL MASTER TRANSCRIPTIONAL REGULATOR RPAA"/>
    <property type="match status" value="1"/>
</dbReference>
<dbReference type="SMART" id="SM00448">
    <property type="entry name" value="REC"/>
    <property type="match status" value="1"/>
</dbReference>
<feature type="domain" description="Response regulatory" evidence="7">
    <location>
        <begin position="3"/>
        <end position="117"/>
    </location>
</feature>
<evidence type="ECO:0000256" key="3">
    <source>
        <dbReference type="ARBA" id="ARBA00023015"/>
    </source>
</evidence>
<keyword evidence="3" id="KW-0805">Transcription regulation</keyword>
<dbReference type="GO" id="GO:0005829">
    <property type="term" value="C:cytosol"/>
    <property type="evidence" value="ECO:0007669"/>
    <property type="project" value="TreeGrafter"/>
</dbReference>
<evidence type="ECO:0000256" key="1">
    <source>
        <dbReference type="ARBA" id="ARBA00022553"/>
    </source>
</evidence>
<evidence type="ECO:0000256" key="5">
    <source>
        <dbReference type="ARBA" id="ARBA00023163"/>
    </source>
</evidence>
<sequence length="122" mass="14286">MRRILLLEDDIILQEIIEEFLIERGYRVDCYYDGESALDAAMKEHYDMLLLDVNVPEIDGFELLEYLREIRNRTPAIFITSLGDLKNLRKGFDLGAEDYLKKPFDLEELAIRIEHHLRQGGG</sequence>
<dbReference type="GO" id="GO:0006355">
    <property type="term" value="P:regulation of DNA-templated transcription"/>
    <property type="evidence" value="ECO:0007669"/>
    <property type="project" value="TreeGrafter"/>
</dbReference>
<dbReference type="Proteomes" id="UP000885722">
    <property type="component" value="Unassembled WGS sequence"/>
</dbReference>
<keyword evidence="4" id="KW-0238">DNA-binding</keyword>
<dbReference type="SUPFAM" id="SSF52172">
    <property type="entry name" value="CheY-like"/>
    <property type="match status" value="1"/>
</dbReference>
<comment type="caution">
    <text evidence="8">The sequence shown here is derived from an EMBL/GenBank/DDBJ whole genome shotgun (WGS) entry which is preliminary data.</text>
</comment>
<feature type="modified residue" description="4-aspartylphosphate" evidence="6">
    <location>
        <position position="52"/>
    </location>
</feature>
<dbReference type="InterPro" id="IPR011006">
    <property type="entry name" value="CheY-like_superfamily"/>
</dbReference>
<dbReference type="Gene3D" id="3.40.50.2300">
    <property type="match status" value="1"/>
</dbReference>
<dbReference type="PROSITE" id="PS50110">
    <property type="entry name" value="RESPONSE_REGULATORY"/>
    <property type="match status" value="1"/>
</dbReference>
<dbReference type="Pfam" id="PF00072">
    <property type="entry name" value="Response_reg"/>
    <property type="match status" value="1"/>
</dbReference>
<dbReference type="InterPro" id="IPR001789">
    <property type="entry name" value="Sig_transdc_resp-reg_receiver"/>
</dbReference>
<dbReference type="AlphaFoldDB" id="A0A7V2WLG6"/>
<evidence type="ECO:0000259" key="7">
    <source>
        <dbReference type="PROSITE" id="PS50110"/>
    </source>
</evidence>
<feature type="non-terminal residue" evidence="8">
    <location>
        <position position="122"/>
    </location>
</feature>
<organism evidence="8">
    <name type="scientific">Nitratifractor salsuginis</name>
    <dbReference type="NCBI Taxonomy" id="269261"/>
    <lineage>
        <taxon>Bacteria</taxon>
        <taxon>Pseudomonadati</taxon>
        <taxon>Campylobacterota</taxon>
        <taxon>Epsilonproteobacteria</taxon>
        <taxon>Campylobacterales</taxon>
        <taxon>Sulfurovaceae</taxon>
        <taxon>Nitratifractor</taxon>
    </lineage>
</organism>